<dbReference type="EMBL" id="JAFMOF010000002">
    <property type="protein sequence ID" value="MBO0653965.1"/>
    <property type="molecule type" value="Genomic_DNA"/>
</dbReference>
<sequence>MRLGLVLLTGALPDRAAARSADFAAPGRASPAVSAPSETNALALAKRSGRNVEVESLRAETSDVVARADGRLEAREYLRPVRARIGGEWKPVDATLEKGADGGVSCTVP</sequence>
<accession>A0A939FQ66</accession>
<name>A0A939FQ66_9ACTN</name>
<protein>
    <submittedName>
        <fullName evidence="1">Uncharacterized protein</fullName>
    </submittedName>
</protein>
<evidence type="ECO:0000313" key="1">
    <source>
        <dbReference type="EMBL" id="MBO0653965.1"/>
    </source>
</evidence>
<reference evidence="1" key="1">
    <citation type="submission" date="2021-03" db="EMBL/GenBank/DDBJ databases">
        <title>Streptomyces strains.</title>
        <authorList>
            <person name="Lund M.B."/>
            <person name="Toerring T."/>
        </authorList>
    </citation>
    <scope>NUCLEOTIDE SEQUENCE</scope>
    <source>
        <strain evidence="1">JCM 4242</strain>
    </source>
</reference>
<gene>
    <name evidence="1" type="ORF">J1792_14620</name>
</gene>
<dbReference type="AlphaFoldDB" id="A0A939FQ66"/>
<proteinExistence type="predicted"/>
<dbReference type="Proteomes" id="UP000664781">
    <property type="component" value="Unassembled WGS sequence"/>
</dbReference>
<keyword evidence="2" id="KW-1185">Reference proteome</keyword>
<evidence type="ECO:0000313" key="2">
    <source>
        <dbReference type="Proteomes" id="UP000664781"/>
    </source>
</evidence>
<dbReference type="RefSeq" id="WP_207247401.1">
    <property type="nucleotide sequence ID" value="NZ_JAFMOF010000002.1"/>
</dbReference>
<comment type="caution">
    <text evidence="1">The sequence shown here is derived from an EMBL/GenBank/DDBJ whole genome shotgun (WGS) entry which is preliminary data.</text>
</comment>
<organism evidence="1 2">
    <name type="scientific">Streptomyces triculaminicus</name>
    <dbReference type="NCBI Taxonomy" id="2816232"/>
    <lineage>
        <taxon>Bacteria</taxon>
        <taxon>Bacillati</taxon>
        <taxon>Actinomycetota</taxon>
        <taxon>Actinomycetes</taxon>
        <taxon>Kitasatosporales</taxon>
        <taxon>Streptomycetaceae</taxon>
        <taxon>Streptomyces</taxon>
    </lineage>
</organism>